<feature type="domain" description="Gfo/Idh/MocA-like oxidoreductase N-terminal" evidence="2">
    <location>
        <begin position="7"/>
        <end position="121"/>
    </location>
</feature>
<organism evidence="3 4">
    <name type="scientific">Candidatus Desantisbacteria bacterium CG_4_10_14_0_8_um_filter_48_22</name>
    <dbReference type="NCBI Taxonomy" id="1974543"/>
    <lineage>
        <taxon>Bacteria</taxon>
        <taxon>Candidatus Desantisiibacteriota</taxon>
    </lineage>
</organism>
<evidence type="ECO:0000256" key="1">
    <source>
        <dbReference type="SAM" id="MobiDB-lite"/>
    </source>
</evidence>
<dbReference type="EMBL" id="PFMR01000055">
    <property type="protein sequence ID" value="PIZ17976.1"/>
    <property type="molecule type" value="Genomic_DNA"/>
</dbReference>
<gene>
    <name evidence="3" type="ORF">COY52_01790</name>
</gene>
<dbReference type="SUPFAM" id="SSF55347">
    <property type="entry name" value="Glyceraldehyde-3-phosphate dehydrogenase-like, C-terminal domain"/>
    <property type="match status" value="1"/>
</dbReference>
<dbReference type="AlphaFoldDB" id="A0A2M7SEN7"/>
<dbReference type="InterPro" id="IPR050463">
    <property type="entry name" value="Gfo/Idh/MocA_oxidrdct_glycsds"/>
</dbReference>
<dbReference type="Proteomes" id="UP000229307">
    <property type="component" value="Unassembled WGS sequence"/>
</dbReference>
<name>A0A2M7SEN7_9BACT</name>
<evidence type="ECO:0000313" key="4">
    <source>
        <dbReference type="Proteomes" id="UP000229307"/>
    </source>
</evidence>
<dbReference type="Gene3D" id="3.30.360.10">
    <property type="entry name" value="Dihydrodipicolinate Reductase, domain 2"/>
    <property type="match status" value="2"/>
</dbReference>
<accession>A0A2M7SEN7</accession>
<dbReference type="Pfam" id="PF01408">
    <property type="entry name" value="GFO_IDH_MocA"/>
    <property type="match status" value="1"/>
</dbReference>
<sequence>MAESKKLKVGVIGLRRGAGFAGLFDSNPNSKTVAVCDFDEGVLKNFIGNRKDVTGYKDYAKFLKHDMDAVMLCSYCTDHAPQAVKALNAGKHVISEVIACKTLAEGVELCRAVEKSKKLYMFSENYCYFSYTQEMRRLYEEGVIGEYRYGECEYVHDTREITHLLTNGPDHWRNWIPSTYYCTHSLGPIVMITGTRPVSVNGFIIPNKISREWGRRGDDGSVIMCKMNNDAITRVIPWSFGPHDSIWYRVHGLKGAMENNRWRDTDTLNLFLRNVGGKDEEKSYVPLFRKYTEEAAKYGHGGGDFFVIWEFVDAALNNKRSPIDVYRAMDMTLPGILGFRSALNNSTPVEVPDFRKEEVRKKYENDRWSPDPKDRNIPGQPYPSVLGDIKIPDSVYRMLEEKRRTN</sequence>
<evidence type="ECO:0000259" key="2">
    <source>
        <dbReference type="Pfam" id="PF01408"/>
    </source>
</evidence>
<evidence type="ECO:0000313" key="3">
    <source>
        <dbReference type="EMBL" id="PIZ17976.1"/>
    </source>
</evidence>
<dbReference type="PANTHER" id="PTHR43818:SF1">
    <property type="entry name" value="GLYCOSYL HYDROLASE FAMILY 109 PROTEIN"/>
    <property type="match status" value="1"/>
</dbReference>
<dbReference type="GO" id="GO:0000166">
    <property type="term" value="F:nucleotide binding"/>
    <property type="evidence" value="ECO:0007669"/>
    <property type="project" value="InterPro"/>
</dbReference>
<dbReference type="PANTHER" id="PTHR43818">
    <property type="entry name" value="BCDNA.GH03377"/>
    <property type="match status" value="1"/>
</dbReference>
<reference evidence="4" key="1">
    <citation type="submission" date="2017-09" db="EMBL/GenBank/DDBJ databases">
        <title>Depth-based differentiation of microbial function through sediment-hosted aquifers and enrichment of novel symbionts in the deep terrestrial subsurface.</title>
        <authorList>
            <person name="Probst A.J."/>
            <person name="Ladd B."/>
            <person name="Jarett J.K."/>
            <person name="Geller-Mcgrath D.E."/>
            <person name="Sieber C.M.K."/>
            <person name="Emerson J.B."/>
            <person name="Anantharaman K."/>
            <person name="Thomas B.C."/>
            <person name="Malmstrom R."/>
            <person name="Stieglmeier M."/>
            <person name="Klingl A."/>
            <person name="Woyke T."/>
            <person name="Ryan C.M."/>
            <person name="Banfield J.F."/>
        </authorList>
    </citation>
    <scope>NUCLEOTIDE SEQUENCE [LARGE SCALE GENOMIC DNA]</scope>
</reference>
<protein>
    <recommendedName>
        <fullName evidence="2">Gfo/Idh/MocA-like oxidoreductase N-terminal domain-containing protein</fullName>
    </recommendedName>
</protein>
<dbReference type="InterPro" id="IPR036291">
    <property type="entry name" value="NAD(P)-bd_dom_sf"/>
</dbReference>
<proteinExistence type="predicted"/>
<comment type="caution">
    <text evidence="3">The sequence shown here is derived from an EMBL/GenBank/DDBJ whole genome shotgun (WGS) entry which is preliminary data.</text>
</comment>
<dbReference type="Gene3D" id="3.40.50.720">
    <property type="entry name" value="NAD(P)-binding Rossmann-like Domain"/>
    <property type="match status" value="2"/>
</dbReference>
<feature type="region of interest" description="Disordered" evidence="1">
    <location>
        <begin position="363"/>
        <end position="385"/>
    </location>
</feature>
<dbReference type="SUPFAM" id="SSF51735">
    <property type="entry name" value="NAD(P)-binding Rossmann-fold domains"/>
    <property type="match status" value="1"/>
</dbReference>
<feature type="compositionally biased region" description="Basic and acidic residues" evidence="1">
    <location>
        <begin position="363"/>
        <end position="376"/>
    </location>
</feature>
<dbReference type="InterPro" id="IPR000683">
    <property type="entry name" value="Gfo/Idh/MocA-like_OxRdtase_N"/>
</dbReference>